<keyword evidence="4" id="KW-1185">Reference proteome</keyword>
<dbReference type="Gene3D" id="3.40.50.10810">
    <property type="entry name" value="Tandem AAA-ATPase domain"/>
    <property type="match status" value="1"/>
</dbReference>
<dbReference type="PANTHER" id="PTHR45629">
    <property type="entry name" value="SNF2/RAD54 FAMILY MEMBER"/>
    <property type="match status" value="1"/>
</dbReference>
<evidence type="ECO:0000259" key="2">
    <source>
        <dbReference type="Pfam" id="PF00176"/>
    </source>
</evidence>
<dbReference type="InterPro" id="IPR027417">
    <property type="entry name" value="P-loop_NTPase"/>
</dbReference>
<dbReference type="SUPFAM" id="SSF52540">
    <property type="entry name" value="P-loop containing nucleoside triphosphate hydrolases"/>
    <property type="match status" value="1"/>
</dbReference>
<feature type="domain" description="SNF2 N-terminal" evidence="2">
    <location>
        <begin position="57"/>
        <end position="247"/>
    </location>
</feature>
<gene>
    <name evidence="3" type="primary">Dvir\SuUR</name>
    <name evidence="3" type="ORF">Dvir_GJ13644</name>
</gene>
<dbReference type="InterPro" id="IPR000330">
    <property type="entry name" value="SNF2_N"/>
</dbReference>
<dbReference type="EMBL" id="CH940647">
    <property type="protein sequence ID" value="KRF84739.1"/>
    <property type="molecule type" value="Genomic_DNA"/>
</dbReference>
<dbReference type="Proteomes" id="UP000008792">
    <property type="component" value="Unassembled WGS sequence"/>
</dbReference>
<protein>
    <submittedName>
        <fullName evidence="3">SuUR, isoform B</fullName>
    </submittedName>
</protein>
<dbReference type="PANTHER" id="PTHR45629:SF7">
    <property type="entry name" value="DNA EXCISION REPAIR PROTEIN ERCC-6-RELATED"/>
    <property type="match status" value="1"/>
</dbReference>
<evidence type="ECO:0000313" key="3">
    <source>
        <dbReference type="EMBL" id="KRF84739.1"/>
    </source>
</evidence>
<organism evidence="3 4">
    <name type="scientific">Drosophila virilis</name>
    <name type="common">Fruit fly</name>
    <dbReference type="NCBI Taxonomy" id="7244"/>
    <lineage>
        <taxon>Eukaryota</taxon>
        <taxon>Metazoa</taxon>
        <taxon>Ecdysozoa</taxon>
        <taxon>Arthropoda</taxon>
        <taxon>Hexapoda</taxon>
        <taxon>Insecta</taxon>
        <taxon>Pterygota</taxon>
        <taxon>Neoptera</taxon>
        <taxon>Endopterygota</taxon>
        <taxon>Diptera</taxon>
        <taxon>Brachycera</taxon>
        <taxon>Muscomorpha</taxon>
        <taxon>Ephydroidea</taxon>
        <taxon>Drosophilidae</taxon>
        <taxon>Drosophila</taxon>
    </lineage>
</organism>
<reference evidence="3 4" key="1">
    <citation type="journal article" date="2007" name="Nature">
        <title>Evolution of genes and genomes on the Drosophila phylogeny.</title>
        <authorList>
            <consortium name="Drosophila 12 Genomes Consortium"/>
            <person name="Clark A.G."/>
            <person name="Eisen M.B."/>
            <person name="Smith D.R."/>
            <person name="Bergman C.M."/>
            <person name="Oliver B."/>
            <person name="Markow T.A."/>
            <person name="Kaufman T.C."/>
            <person name="Kellis M."/>
            <person name="Gelbart W."/>
            <person name="Iyer V.N."/>
            <person name="Pollard D.A."/>
            <person name="Sackton T.B."/>
            <person name="Larracuente A.M."/>
            <person name="Singh N.D."/>
            <person name="Abad J.P."/>
            <person name="Abt D.N."/>
            <person name="Adryan B."/>
            <person name="Aguade M."/>
            <person name="Akashi H."/>
            <person name="Anderson W.W."/>
            <person name="Aquadro C.F."/>
            <person name="Ardell D.H."/>
            <person name="Arguello R."/>
            <person name="Artieri C.G."/>
            <person name="Barbash D.A."/>
            <person name="Barker D."/>
            <person name="Barsanti P."/>
            <person name="Batterham P."/>
            <person name="Batzoglou S."/>
            <person name="Begun D."/>
            <person name="Bhutkar A."/>
            <person name="Blanco E."/>
            <person name="Bosak S.A."/>
            <person name="Bradley R.K."/>
            <person name="Brand A.D."/>
            <person name="Brent M.R."/>
            <person name="Brooks A.N."/>
            <person name="Brown R.H."/>
            <person name="Butlin R.K."/>
            <person name="Caggese C."/>
            <person name="Calvi B.R."/>
            <person name="Bernardo de Carvalho A."/>
            <person name="Caspi A."/>
            <person name="Castrezana S."/>
            <person name="Celniker S.E."/>
            <person name="Chang J.L."/>
            <person name="Chapple C."/>
            <person name="Chatterji S."/>
            <person name="Chinwalla A."/>
            <person name="Civetta A."/>
            <person name="Clifton S.W."/>
            <person name="Comeron J.M."/>
            <person name="Costello J.C."/>
            <person name="Coyne J.A."/>
            <person name="Daub J."/>
            <person name="David R.G."/>
            <person name="Delcher A.L."/>
            <person name="Delehaunty K."/>
            <person name="Do C.B."/>
            <person name="Ebling H."/>
            <person name="Edwards K."/>
            <person name="Eickbush T."/>
            <person name="Evans J.D."/>
            <person name="Filipski A."/>
            <person name="Findeiss S."/>
            <person name="Freyhult E."/>
            <person name="Fulton L."/>
            <person name="Fulton R."/>
            <person name="Garcia A.C."/>
            <person name="Gardiner A."/>
            <person name="Garfield D.A."/>
            <person name="Garvin B.E."/>
            <person name="Gibson G."/>
            <person name="Gilbert D."/>
            <person name="Gnerre S."/>
            <person name="Godfrey J."/>
            <person name="Good R."/>
            <person name="Gotea V."/>
            <person name="Gravely B."/>
            <person name="Greenberg A.J."/>
            <person name="Griffiths-Jones S."/>
            <person name="Gross S."/>
            <person name="Guigo R."/>
            <person name="Gustafson E.A."/>
            <person name="Haerty W."/>
            <person name="Hahn M.W."/>
            <person name="Halligan D.L."/>
            <person name="Halpern A.L."/>
            <person name="Halter G.M."/>
            <person name="Han M.V."/>
            <person name="Heger A."/>
            <person name="Hillier L."/>
            <person name="Hinrichs A.S."/>
            <person name="Holmes I."/>
            <person name="Hoskins R.A."/>
            <person name="Hubisz M.J."/>
            <person name="Hultmark D."/>
            <person name="Huntley M.A."/>
            <person name="Jaffe D.B."/>
            <person name="Jagadeeshan S."/>
            <person name="Jeck W.R."/>
            <person name="Johnson J."/>
            <person name="Jones C.D."/>
            <person name="Jordan W.C."/>
            <person name="Karpen G.H."/>
            <person name="Kataoka E."/>
            <person name="Keightley P.D."/>
            <person name="Kheradpour P."/>
            <person name="Kirkness E.F."/>
            <person name="Koerich L.B."/>
            <person name="Kristiansen K."/>
            <person name="Kudrna D."/>
            <person name="Kulathinal R.J."/>
            <person name="Kumar S."/>
            <person name="Kwok R."/>
            <person name="Lander E."/>
            <person name="Langley C.H."/>
            <person name="Lapoint R."/>
            <person name="Lazzaro B.P."/>
            <person name="Lee S.J."/>
            <person name="Levesque L."/>
            <person name="Li R."/>
            <person name="Lin C.F."/>
            <person name="Lin M.F."/>
            <person name="Lindblad-Toh K."/>
            <person name="Llopart A."/>
            <person name="Long M."/>
            <person name="Low L."/>
            <person name="Lozovsky E."/>
            <person name="Lu J."/>
            <person name="Luo M."/>
            <person name="Machado C.A."/>
            <person name="Makalowski W."/>
            <person name="Marzo M."/>
            <person name="Matsuda M."/>
            <person name="Matzkin L."/>
            <person name="McAllister B."/>
            <person name="McBride C.S."/>
            <person name="McKernan B."/>
            <person name="McKernan K."/>
            <person name="Mendez-Lago M."/>
            <person name="Minx P."/>
            <person name="Mollenhauer M.U."/>
            <person name="Montooth K."/>
            <person name="Mount S.M."/>
            <person name="Mu X."/>
            <person name="Myers E."/>
            <person name="Negre B."/>
            <person name="Newfeld S."/>
            <person name="Nielsen R."/>
            <person name="Noor M.A."/>
            <person name="O'Grady P."/>
            <person name="Pachter L."/>
            <person name="Papaceit M."/>
            <person name="Parisi M.J."/>
            <person name="Parisi M."/>
            <person name="Parts L."/>
            <person name="Pedersen J.S."/>
            <person name="Pesole G."/>
            <person name="Phillippy A.M."/>
            <person name="Ponting C.P."/>
            <person name="Pop M."/>
            <person name="Porcelli D."/>
            <person name="Powell J.R."/>
            <person name="Prohaska S."/>
            <person name="Pruitt K."/>
            <person name="Puig M."/>
            <person name="Quesneville H."/>
            <person name="Ram K.R."/>
            <person name="Rand D."/>
            <person name="Rasmussen M.D."/>
            <person name="Reed L.K."/>
            <person name="Reenan R."/>
            <person name="Reily A."/>
            <person name="Remington K.A."/>
            <person name="Rieger T.T."/>
            <person name="Ritchie M.G."/>
            <person name="Robin C."/>
            <person name="Rogers Y.H."/>
            <person name="Rohde C."/>
            <person name="Rozas J."/>
            <person name="Rubenfield M.J."/>
            <person name="Ruiz A."/>
            <person name="Russo S."/>
            <person name="Salzberg S.L."/>
            <person name="Sanchez-Gracia A."/>
            <person name="Saranga D.J."/>
            <person name="Sato H."/>
            <person name="Schaeffer S.W."/>
            <person name="Schatz M.C."/>
            <person name="Schlenke T."/>
            <person name="Schwartz R."/>
            <person name="Segarra C."/>
            <person name="Singh R.S."/>
            <person name="Sirot L."/>
            <person name="Sirota M."/>
            <person name="Sisneros N.B."/>
            <person name="Smith C.D."/>
            <person name="Smith T.F."/>
            <person name="Spieth J."/>
            <person name="Stage D.E."/>
            <person name="Stark A."/>
            <person name="Stephan W."/>
            <person name="Strausberg R.L."/>
            <person name="Strempel S."/>
            <person name="Sturgill D."/>
            <person name="Sutton G."/>
            <person name="Sutton G.G."/>
            <person name="Tao W."/>
            <person name="Teichmann S."/>
            <person name="Tobari Y.N."/>
            <person name="Tomimura Y."/>
            <person name="Tsolas J.M."/>
            <person name="Valente V.L."/>
            <person name="Venter E."/>
            <person name="Venter J.C."/>
            <person name="Vicario S."/>
            <person name="Vieira F.G."/>
            <person name="Vilella A.J."/>
            <person name="Villasante A."/>
            <person name="Walenz B."/>
            <person name="Wang J."/>
            <person name="Wasserman M."/>
            <person name="Watts T."/>
            <person name="Wilson D."/>
            <person name="Wilson R.K."/>
            <person name="Wing R.A."/>
            <person name="Wolfner M.F."/>
            <person name="Wong A."/>
            <person name="Wong G.K."/>
            <person name="Wu C.I."/>
            <person name="Wu G."/>
            <person name="Yamamoto D."/>
            <person name="Yang H.P."/>
            <person name="Yang S.P."/>
            <person name="Yorke J.A."/>
            <person name="Yoshida K."/>
            <person name="Zdobnov E."/>
            <person name="Zhang P."/>
            <person name="Zhang Y."/>
            <person name="Zimin A.V."/>
            <person name="Baldwin J."/>
            <person name="Abdouelleil A."/>
            <person name="Abdulkadir J."/>
            <person name="Abebe A."/>
            <person name="Abera B."/>
            <person name="Abreu J."/>
            <person name="Acer S.C."/>
            <person name="Aftuck L."/>
            <person name="Alexander A."/>
            <person name="An P."/>
            <person name="Anderson E."/>
            <person name="Anderson S."/>
            <person name="Arachi H."/>
            <person name="Azer M."/>
            <person name="Bachantsang P."/>
            <person name="Barry A."/>
            <person name="Bayul T."/>
            <person name="Berlin A."/>
            <person name="Bessette D."/>
            <person name="Bloom T."/>
            <person name="Blye J."/>
            <person name="Boguslavskiy L."/>
            <person name="Bonnet C."/>
            <person name="Boukhgalter B."/>
            <person name="Bourzgui I."/>
            <person name="Brown A."/>
            <person name="Cahill P."/>
            <person name="Channer S."/>
            <person name="Cheshatsang Y."/>
            <person name="Chuda L."/>
            <person name="Citroen M."/>
            <person name="Collymore A."/>
            <person name="Cooke P."/>
            <person name="Costello M."/>
            <person name="D'Aco K."/>
            <person name="Daza R."/>
            <person name="De Haan G."/>
            <person name="DeGray S."/>
            <person name="DeMaso C."/>
            <person name="Dhargay N."/>
            <person name="Dooley K."/>
            <person name="Dooley E."/>
            <person name="Doricent M."/>
            <person name="Dorje P."/>
            <person name="Dorjee K."/>
            <person name="Dupes A."/>
            <person name="Elong R."/>
            <person name="Falk J."/>
            <person name="Farina A."/>
            <person name="Faro S."/>
            <person name="Ferguson D."/>
            <person name="Fisher S."/>
            <person name="Foley C.D."/>
            <person name="Franke A."/>
            <person name="Friedrich D."/>
            <person name="Gadbois L."/>
            <person name="Gearin G."/>
            <person name="Gearin C.R."/>
            <person name="Giannoukos G."/>
            <person name="Goode T."/>
            <person name="Graham J."/>
            <person name="Grandbois E."/>
            <person name="Grewal S."/>
            <person name="Gyaltsen K."/>
            <person name="Hafez N."/>
            <person name="Hagos B."/>
            <person name="Hall J."/>
            <person name="Henson C."/>
            <person name="Hollinger A."/>
            <person name="Honan T."/>
            <person name="Huard M.D."/>
            <person name="Hughes L."/>
            <person name="Hurhula B."/>
            <person name="Husby M.E."/>
            <person name="Kamat A."/>
            <person name="Kanga B."/>
            <person name="Kashin S."/>
            <person name="Khazanovich D."/>
            <person name="Kisner P."/>
            <person name="Lance K."/>
            <person name="Lara M."/>
            <person name="Lee W."/>
            <person name="Lennon N."/>
            <person name="Letendre F."/>
            <person name="LeVine R."/>
            <person name="Lipovsky A."/>
            <person name="Liu X."/>
            <person name="Liu J."/>
            <person name="Liu S."/>
            <person name="Lokyitsang T."/>
            <person name="Lokyitsang Y."/>
            <person name="Lubonja R."/>
            <person name="Lui A."/>
            <person name="MacDonald P."/>
            <person name="Magnisalis V."/>
            <person name="Maru K."/>
            <person name="Matthews C."/>
            <person name="McCusker W."/>
            <person name="McDonough S."/>
            <person name="Mehta T."/>
            <person name="Meldrim J."/>
            <person name="Meneus L."/>
            <person name="Mihai O."/>
            <person name="Mihalev A."/>
            <person name="Mihova T."/>
            <person name="Mittelman R."/>
            <person name="Mlenga V."/>
            <person name="Montmayeur A."/>
            <person name="Mulrain L."/>
            <person name="Navidi A."/>
            <person name="Naylor J."/>
            <person name="Negash T."/>
            <person name="Nguyen T."/>
            <person name="Nguyen N."/>
            <person name="Nicol R."/>
            <person name="Norbu C."/>
            <person name="Norbu N."/>
            <person name="Novod N."/>
            <person name="O'Neill B."/>
            <person name="Osman S."/>
            <person name="Markiewicz E."/>
            <person name="Oyono O.L."/>
            <person name="Patti C."/>
            <person name="Phunkhang P."/>
            <person name="Pierre F."/>
            <person name="Priest M."/>
            <person name="Raghuraman S."/>
            <person name="Rege F."/>
            <person name="Reyes R."/>
            <person name="Rise C."/>
            <person name="Rogov P."/>
            <person name="Ross K."/>
            <person name="Ryan E."/>
            <person name="Settipalli S."/>
            <person name="Shea T."/>
            <person name="Sherpa N."/>
            <person name="Shi L."/>
            <person name="Shih D."/>
            <person name="Sparrow T."/>
            <person name="Spaulding J."/>
            <person name="Stalker J."/>
            <person name="Stange-Thomann N."/>
            <person name="Stavropoulos S."/>
            <person name="Stone C."/>
            <person name="Strader C."/>
            <person name="Tesfaye S."/>
            <person name="Thomson T."/>
            <person name="Thoulutsang Y."/>
            <person name="Thoulutsang D."/>
            <person name="Topham K."/>
            <person name="Topping I."/>
            <person name="Tsamla T."/>
            <person name="Vassiliev H."/>
            <person name="Vo A."/>
            <person name="Wangchuk T."/>
            <person name="Wangdi T."/>
            <person name="Weiand M."/>
            <person name="Wilkinson J."/>
            <person name="Wilson A."/>
            <person name="Yadav S."/>
            <person name="Young G."/>
            <person name="Yu Q."/>
            <person name="Zembek L."/>
            <person name="Zhong D."/>
            <person name="Zimmer A."/>
            <person name="Zwirko Z."/>
            <person name="Jaffe D.B."/>
            <person name="Alvarez P."/>
            <person name="Brockman W."/>
            <person name="Butler J."/>
            <person name="Chin C."/>
            <person name="Gnerre S."/>
            <person name="Grabherr M."/>
            <person name="Kleber M."/>
            <person name="Mauceli E."/>
            <person name="MacCallum I."/>
        </authorList>
    </citation>
    <scope>NUCLEOTIDE SEQUENCE [LARGE SCALE GENOMIC DNA]</scope>
    <source>
        <strain evidence="4">Tucson 15010-1051.87</strain>
    </source>
</reference>
<dbReference type="Pfam" id="PF00176">
    <property type="entry name" value="SNF2-rel_dom"/>
    <property type="match status" value="1"/>
</dbReference>
<proteinExistence type="predicted"/>
<dbReference type="GO" id="GO:0005524">
    <property type="term" value="F:ATP binding"/>
    <property type="evidence" value="ECO:0007669"/>
    <property type="project" value="InterPro"/>
</dbReference>
<dbReference type="InterPro" id="IPR038718">
    <property type="entry name" value="SNF2-like_sf"/>
</dbReference>
<accession>A0A0Q9WJJ6</accession>
<dbReference type="OrthoDB" id="6819249at2759"/>
<evidence type="ECO:0000313" key="4">
    <source>
        <dbReference type="Proteomes" id="UP000008792"/>
    </source>
</evidence>
<dbReference type="GO" id="GO:0005634">
    <property type="term" value="C:nucleus"/>
    <property type="evidence" value="ECO:0007669"/>
    <property type="project" value="UniProtKB-SubCell"/>
</dbReference>
<evidence type="ECO:0000256" key="1">
    <source>
        <dbReference type="ARBA" id="ARBA00004123"/>
    </source>
</evidence>
<name>A0A0Q9WJJ6_DROVI</name>
<comment type="subcellular location">
    <subcellularLocation>
        <location evidence="1">Nucleus</location>
    </subcellularLocation>
</comment>
<dbReference type="InterPro" id="IPR050496">
    <property type="entry name" value="SNF2_RAD54_helicase_repair"/>
</dbReference>
<dbReference type="AlphaFoldDB" id="A0A0Q9WJJ6"/>
<sequence length="294" mass="33519">MHVVYNNNNINNLDIFNPDYIDGPLTSKKMIIEQTAELRLSENVLISSHTTQYLKCFQLEAVRFLYERLSKQEFCIFNDESGLGKSAPVVALLNGLGISKKTLIVLQNDEQLLAGWQFHLGVLSDLPVCVIKDVNDSTDSAHSVYLSKWSVLRSIGDLSKLNFDYIIVDHRGYTLNNNFCTSMLLKQFERKVNIVISSVDITSDVKLLYNVMSLGGCLEHQHKSFRSFERKFHLPAVKEVLSKRVDLEEYYKQRGVLGEYIKLVKISKTFACDVIAISLIHIYHLSHPNNTRGT</sequence>